<name>A0ABP0T179_9DINO</name>
<dbReference type="EMBL" id="CAXAMN010029004">
    <property type="protein sequence ID" value="CAK9118397.1"/>
    <property type="molecule type" value="Genomic_DNA"/>
</dbReference>
<accession>A0ABP0T179</accession>
<sequence>MAIRRRRQIPHCCVVLWLGAWAWSCGRRTTFACGRAWGIQRAAFESAPDWASDASQKPAKATADQGIDGQADPAQRTVVDRIIADMALDDPDVVAGRISSGKMNFEDFIATTTVMSHADSSALSIPTGYEKMIQAMTLEERRNPLLF</sequence>
<feature type="chain" id="PRO_5046222943" evidence="2">
    <location>
        <begin position="27"/>
        <end position="147"/>
    </location>
</feature>
<feature type="signal peptide" evidence="2">
    <location>
        <begin position="1"/>
        <end position="26"/>
    </location>
</feature>
<dbReference type="Proteomes" id="UP001642484">
    <property type="component" value="Unassembled WGS sequence"/>
</dbReference>
<evidence type="ECO:0000313" key="3">
    <source>
        <dbReference type="EMBL" id="CAK9118397.1"/>
    </source>
</evidence>
<proteinExistence type="predicted"/>
<comment type="caution">
    <text evidence="3">The sequence shown here is derived from an EMBL/GenBank/DDBJ whole genome shotgun (WGS) entry which is preliminary data.</text>
</comment>
<evidence type="ECO:0000256" key="1">
    <source>
        <dbReference type="SAM" id="MobiDB-lite"/>
    </source>
</evidence>
<reference evidence="3 4" key="1">
    <citation type="submission" date="2024-02" db="EMBL/GenBank/DDBJ databases">
        <authorList>
            <person name="Chen Y."/>
            <person name="Shah S."/>
            <person name="Dougan E. K."/>
            <person name="Thang M."/>
            <person name="Chan C."/>
        </authorList>
    </citation>
    <scope>NUCLEOTIDE SEQUENCE [LARGE SCALE GENOMIC DNA]</scope>
</reference>
<evidence type="ECO:0000313" key="4">
    <source>
        <dbReference type="Proteomes" id="UP001642484"/>
    </source>
</evidence>
<evidence type="ECO:0000256" key="2">
    <source>
        <dbReference type="SAM" id="SignalP"/>
    </source>
</evidence>
<organism evidence="3 4">
    <name type="scientific">Durusdinium trenchii</name>
    <dbReference type="NCBI Taxonomy" id="1381693"/>
    <lineage>
        <taxon>Eukaryota</taxon>
        <taxon>Sar</taxon>
        <taxon>Alveolata</taxon>
        <taxon>Dinophyceae</taxon>
        <taxon>Suessiales</taxon>
        <taxon>Symbiodiniaceae</taxon>
        <taxon>Durusdinium</taxon>
    </lineage>
</organism>
<gene>
    <name evidence="3" type="ORF">CCMP2556_LOCUS55488</name>
</gene>
<keyword evidence="4" id="KW-1185">Reference proteome</keyword>
<protein>
    <submittedName>
        <fullName evidence="3">Uncharacterized protein</fullName>
    </submittedName>
</protein>
<keyword evidence="2" id="KW-0732">Signal</keyword>
<feature type="region of interest" description="Disordered" evidence="1">
    <location>
        <begin position="50"/>
        <end position="71"/>
    </location>
</feature>